<name>A0ABQ8T1R3_PERAM</name>
<dbReference type="Proteomes" id="UP001148838">
    <property type="component" value="Unassembled WGS sequence"/>
</dbReference>
<evidence type="ECO:0000313" key="2">
    <source>
        <dbReference type="Proteomes" id="UP001148838"/>
    </source>
</evidence>
<proteinExistence type="predicted"/>
<dbReference type="EMBL" id="JAJSOF020000017">
    <property type="protein sequence ID" value="KAJ4439999.1"/>
    <property type="molecule type" value="Genomic_DNA"/>
</dbReference>
<gene>
    <name evidence="1" type="ORF">ANN_08130</name>
</gene>
<organism evidence="1 2">
    <name type="scientific">Periplaneta americana</name>
    <name type="common">American cockroach</name>
    <name type="synonym">Blatta americana</name>
    <dbReference type="NCBI Taxonomy" id="6978"/>
    <lineage>
        <taxon>Eukaryota</taxon>
        <taxon>Metazoa</taxon>
        <taxon>Ecdysozoa</taxon>
        <taxon>Arthropoda</taxon>
        <taxon>Hexapoda</taxon>
        <taxon>Insecta</taxon>
        <taxon>Pterygota</taxon>
        <taxon>Neoptera</taxon>
        <taxon>Polyneoptera</taxon>
        <taxon>Dictyoptera</taxon>
        <taxon>Blattodea</taxon>
        <taxon>Blattoidea</taxon>
        <taxon>Blattidae</taxon>
        <taxon>Blattinae</taxon>
        <taxon>Periplaneta</taxon>
    </lineage>
</organism>
<protein>
    <submittedName>
        <fullName evidence="1">Uncharacterized protein</fullName>
    </submittedName>
</protein>
<comment type="caution">
    <text evidence="1">The sequence shown here is derived from an EMBL/GenBank/DDBJ whole genome shotgun (WGS) entry which is preliminary data.</text>
</comment>
<reference evidence="1 2" key="1">
    <citation type="journal article" date="2022" name="Allergy">
        <title>Genome assembly and annotation of Periplaneta americana reveal a comprehensive cockroach allergen profile.</title>
        <authorList>
            <person name="Wang L."/>
            <person name="Xiong Q."/>
            <person name="Saelim N."/>
            <person name="Wang L."/>
            <person name="Nong W."/>
            <person name="Wan A.T."/>
            <person name="Shi M."/>
            <person name="Liu X."/>
            <person name="Cao Q."/>
            <person name="Hui J.H.L."/>
            <person name="Sookrung N."/>
            <person name="Leung T.F."/>
            <person name="Tungtrongchitr A."/>
            <person name="Tsui S.K.W."/>
        </authorList>
    </citation>
    <scope>NUCLEOTIDE SEQUENCE [LARGE SCALE GENOMIC DNA]</scope>
    <source>
        <strain evidence="1">PWHHKU_190912</strain>
    </source>
</reference>
<accession>A0ABQ8T1R3</accession>
<keyword evidence="2" id="KW-1185">Reference proteome</keyword>
<evidence type="ECO:0000313" key="1">
    <source>
        <dbReference type="EMBL" id="KAJ4439999.1"/>
    </source>
</evidence>
<sequence length="286" mass="32621">MTQAEIEPAPDCNSGLAGCVTALGILPRYLGKITFFREVTGCQTLYVFKSKVKHPILERIVSQGRKKIFLKSPSRTRIFKEMAPEIPLSPKSTVTRWGTWLYAAIYYGKYYNRNVEILNVLDDEDSAAIEEAKCLVSNQLLIDLKLIANKFQDLSKTITLLQSINMEMIEVIRLVEGLSTANIRSEDEKIVSVQQKFKNILKKNVGFSKLCEIRNKINPIDKSLNSIDSDCDSVTWFKFAHTTSCDVERTFSQLKNCLSENRRSFSFDNLRTYVVVHCNKSYDSCL</sequence>